<dbReference type="Proteomes" id="UP000038045">
    <property type="component" value="Unplaced"/>
</dbReference>
<evidence type="ECO:0000256" key="1">
    <source>
        <dbReference type="ARBA" id="ARBA00022692"/>
    </source>
</evidence>
<reference evidence="6" key="1">
    <citation type="submission" date="2017-02" db="UniProtKB">
        <authorList>
            <consortium name="WormBaseParasite"/>
        </authorList>
    </citation>
    <scope>IDENTIFICATION</scope>
</reference>
<keyword evidence="4" id="KW-0406">Ion transport</keyword>
<evidence type="ECO:0000313" key="5">
    <source>
        <dbReference type="Proteomes" id="UP000038045"/>
    </source>
</evidence>
<dbReference type="GO" id="GO:0005375">
    <property type="term" value="F:copper ion transmembrane transporter activity"/>
    <property type="evidence" value="ECO:0007669"/>
    <property type="project" value="UniProtKB-UniRule"/>
</dbReference>
<dbReference type="AlphaFoldDB" id="A0A0N5A1L9"/>
<comment type="subcellular location">
    <subcellularLocation>
        <location evidence="4">Membrane</location>
        <topology evidence="4">Multi-pass membrane protein</topology>
    </subcellularLocation>
</comment>
<evidence type="ECO:0000313" key="6">
    <source>
        <dbReference type="WBParaSite" id="PTRK_0001551800.1"/>
    </source>
</evidence>
<evidence type="ECO:0000256" key="2">
    <source>
        <dbReference type="ARBA" id="ARBA00022989"/>
    </source>
</evidence>
<dbReference type="GO" id="GO:0016020">
    <property type="term" value="C:membrane"/>
    <property type="evidence" value="ECO:0007669"/>
    <property type="project" value="UniProtKB-SubCell"/>
</dbReference>
<evidence type="ECO:0000256" key="4">
    <source>
        <dbReference type="RuleBase" id="RU367022"/>
    </source>
</evidence>
<keyword evidence="2 4" id="KW-1133">Transmembrane helix</keyword>
<dbReference type="PANTHER" id="PTHR12483:SF115">
    <property type="entry name" value="COPPER TRANSPORT PROTEIN"/>
    <property type="match status" value="1"/>
</dbReference>
<keyword evidence="4" id="KW-0813">Transport</keyword>
<keyword evidence="5" id="KW-1185">Reference proteome</keyword>
<protein>
    <recommendedName>
        <fullName evidence="4">Copper transport protein</fullName>
    </recommendedName>
</protein>
<feature type="transmembrane region" description="Helical" evidence="4">
    <location>
        <begin position="42"/>
        <end position="63"/>
    </location>
</feature>
<keyword evidence="1 4" id="KW-0812">Transmembrane</keyword>
<proteinExistence type="inferred from homology"/>
<evidence type="ECO:0000256" key="3">
    <source>
        <dbReference type="ARBA" id="ARBA00023136"/>
    </source>
</evidence>
<comment type="similarity">
    <text evidence="4">Belongs to the copper transporter (Ctr) (TC 1.A.56) family. SLC31A subfamily.</text>
</comment>
<feature type="transmembrane region" description="Helical" evidence="4">
    <location>
        <begin position="84"/>
        <end position="106"/>
    </location>
</feature>
<feature type="transmembrane region" description="Helical" evidence="4">
    <location>
        <begin position="112"/>
        <end position="131"/>
    </location>
</feature>
<keyword evidence="4" id="KW-0186">Copper</keyword>
<dbReference type="PANTHER" id="PTHR12483">
    <property type="entry name" value="SOLUTE CARRIER FAMILY 31 COPPER TRANSPORTERS"/>
    <property type="match status" value="1"/>
</dbReference>
<accession>A0A0N5A1L9</accession>
<keyword evidence="4" id="KW-0187">Copper transport</keyword>
<keyword evidence="3 4" id="KW-0472">Membrane</keyword>
<dbReference type="InterPro" id="IPR007274">
    <property type="entry name" value="Cop_transporter"/>
</dbReference>
<dbReference type="Pfam" id="PF04145">
    <property type="entry name" value="Ctr"/>
    <property type="match status" value="2"/>
</dbReference>
<name>A0A0N5A1L9_PARTI</name>
<sequence length="154" mass="18024">MNGSGMNMNHEMHMKNKMWMWFHTTIDDTVLFSNLIIKNVKGMIICCVIFFILSIIQESLKYIRWRYELSVKYSDDSSYFKKIFSIPSLIRTVLFSIQITLSYIIMLVVMTFSIWLGLSIILGTGIGYFIFGNRIHEDKNVINRNNTNNDCHSS</sequence>
<dbReference type="WBParaSite" id="PTRK_0001551800.1">
    <property type="protein sequence ID" value="PTRK_0001551800.1"/>
    <property type="gene ID" value="PTRK_0001551800"/>
</dbReference>
<organism evidence="5 6">
    <name type="scientific">Parastrongyloides trichosuri</name>
    <name type="common">Possum-specific nematode worm</name>
    <dbReference type="NCBI Taxonomy" id="131310"/>
    <lineage>
        <taxon>Eukaryota</taxon>
        <taxon>Metazoa</taxon>
        <taxon>Ecdysozoa</taxon>
        <taxon>Nematoda</taxon>
        <taxon>Chromadorea</taxon>
        <taxon>Rhabditida</taxon>
        <taxon>Tylenchina</taxon>
        <taxon>Panagrolaimomorpha</taxon>
        <taxon>Strongyloidoidea</taxon>
        <taxon>Strongyloididae</taxon>
        <taxon>Parastrongyloides</taxon>
    </lineage>
</organism>